<evidence type="ECO:0000313" key="2">
    <source>
        <dbReference type="EMBL" id="CAN61385.1"/>
    </source>
</evidence>
<keyword evidence="1" id="KW-1133">Transmembrane helix</keyword>
<accession>A5BI70</accession>
<keyword evidence="1" id="KW-0472">Membrane</keyword>
<dbReference type="EMBL" id="AM460312">
    <property type="protein sequence ID" value="CAN61385.1"/>
    <property type="molecule type" value="Genomic_DNA"/>
</dbReference>
<protein>
    <submittedName>
        <fullName evidence="2">Uncharacterized protein</fullName>
    </submittedName>
</protein>
<proteinExistence type="predicted"/>
<organism evidence="2">
    <name type="scientific">Vitis vinifera</name>
    <name type="common">Grape</name>
    <dbReference type="NCBI Taxonomy" id="29760"/>
    <lineage>
        <taxon>Eukaryota</taxon>
        <taxon>Viridiplantae</taxon>
        <taxon>Streptophyta</taxon>
        <taxon>Embryophyta</taxon>
        <taxon>Tracheophyta</taxon>
        <taxon>Spermatophyta</taxon>
        <taxon>Magnoliopsida</taxon>
        <taxon>eudicotyledons</taxon>
        <taxon>Gunneridae</taxon>
        <taxon>Pentapetalae</taxon>
        <taxon>rosids</taxon>
        <taxon>Vitales</taxon>
        <taxon>Vitaceae</taxon>
        <taxon>Viteae</taxon>
        <taxon>Vitis</taxon>
    </lineage>
</organism>
<name>A5BI70_VITVI</name>
<evidence type="ECO:0000256" key="1">
    <source>
        <dbReference type="SAM" id="Phobius"/>
    </source>
</evidence>
<feature type="transmembrane region" description="Helical" evidence="1">
    <location>
        <begin position="6"/>
        <end position="26"/>
    </location>
</feature>
<keyword evidence="1" id="KW-0812">Transmembrane</keyword>
<sequence>MDLFFIPEISSVVILYSLCYFYYAVLFRESSPKVTWTWFGDEEKDNPRQVSDGV</sequence>
<reference evidence="2" key="1">
    <citation type="journal article" date="2007" name="PLoS ONE">
        <title>The first genome sequence of an elite grapevine cultivar (Pinot noir Vitis vinifera L.): coping with a highly heterozygous genome.</title>
        <authorList>
            <person name="Velasco R."/>
            <person name="Zharkikh A."/>
            <person name="Troggio M."/>
            <person name="Cartwright D.A."/>
            <person name="Cestaro A."/>
            <person name="Pruss D."/>
            <person name="Pindo M."/>
            <person name="FitzGerald L.M."/>
            <person name="Vezzulli S."/>
            <person name="Reid J."/>
            <person name="Malacarne G."/>
            <person name="Iliev D."/>
            <person name="Coppola G."/>
            <person name="Wardell B."/>
            <person name="Micheletti D."/>
            <person name="Macalma T."/>
            <person name="Facci M."/>
            <person name="Mitchell J.T."/>
            <person name="Perazzolli M."/>
            <person name="Eldredge G."/>
            <person name="Gatto P."/>
            <person name="Oyzerski R."/>
            <person name="Moretto M."/>
            <person name="Gutin N."/>
            <person name="Stefanini M."/>
            <person name="Chen Y."/>
            <person name="Segala C."/>
            <person name="Davenport C."/>
            <person name="Dematte L."/>
            <person name="Mraz A."/>
            <person name="Battilana J."/>
            <person name="Stormo K."/>
            <person name="Costa F."/>
            <person name="Tao Q."/>
            <person name="Si-Ammour A."/>
            <person name="Harkins T."/>
            <person name="Lackey A."/>
            <person name="Perbost C."/>
            <person name="Taillon B."/>
            <person name="Stella A."/>
            <person name="Solovyev V."/>
            <person name="Fawcett J.A."/>
            <person name="Sterck L."/>
            <person name="Vandepoele K."/>
            <person name="Grando S.M."/>
            <person name="Toppo S."/>
            <person name="Moser C."/>
            <person name="Lanchbury J."/>
            <person name="Bogden R."/>
            <person name="Skolnick M."/>
            <person name="Sgaramella V."/>
            <person name="Bhatnagar S.K."/>
            <person name="Fontana P."/>
            <person name="Gutin A."/>
            <person name="Van de Peer Y."/>
            <person name="Salamini F."/>
            <person name="Viola R."/>
        </authorList>
    </citation>
    <scope>NUCLEOTIDE SEQUENCE</scope>
</reference>
<gene>
    <name evidence="2" type="ORF">VITISV_038209</name>
</gene>
<dbReference type="AlphaFoldDB" id="A5BI70"/>